<evidence type="ECO:0000313" key="1">
    <source>
        <dbReference type="EMBL" id="SVE00360.1"/>
    </source>
</evidence>
<evidence type="ECO:0008006" key="2">
    <source>
        <dbReference type="Google" id="ProtNLM"/>
    </source>
</evidence>
<protein>
    <recommendedName>
        <fullName evidence="2">Lipoprotein</fullName>
    </recommendedName>
</protein>
<gene>
    <name evidence="1" type="ORF">METZ01_LOCUS453214</name>
</gene>
<name>A0A382ZYK7_9ZZZZ</name>
<sequence>MKHYSVIGFALLLAAGCDNSRHVLEPVDDYTDESAEEEYEPRVDVYFFEEYPNLELDPNGYYHLEIDMTHWQTLHRITGFITDSASSYPVVNCRVEWTSSHYWLLGDTLGYIVRR</sequence>
<reference evidence="1" key="1">
    <citation type="submission" date="2018-05" db="EMBL/GenBank/DDBJ databases">
        <authorList>
            <person name="Lanie J.A."/>
            <person name="Ng W.-L."/>
            <person name="Kazmierczak K.M."/>
            <person name="Andrzejewski T.M."/>
            <person name="Davidsen T.M."/>
            <person name="Wayne K.J."/>
            <person name="Tettelin H."/>
            <person name="Glass J.I."/>
            <person name="Rusch D."/>
            <person name="Podicherti R."/>
            <person name="Tsui H.-C.T."/>
            <person name="Winkler M.E."/>
        </authorList>
    </citation>
    <scope>NUCLEOTIDE SEQUENCE</scope>
</reference>
<feature type="non-terminal residue" evidence="1">
    <location>
        <position position="115"/>
    </location>
</feature>
<accession>A0A382ZYK7</accession>
<organism evidence="1">
    <name type="scientific">marine metagenome</name>
    <dbReference type="NCBI Taxonomy" id="408172"/>
    <lineage>
        <taxon>unclassified sequences</taxon>
        <taxon>metagenomes</taxon>
        <taxon>ecological metagenomes</taxon>
    </lineage>
</organism>
<dbReference type="PROSITE" id="PS51257">
    <property type="entry name" value="PROKAR_LIPOPROTEIN"/>
    <property type="match status" value="1"/>
</dbReference>
<dbReference type="EMBL" id="UINC01187569">
    <property type="protein sequence ID" value="SVE00360.1"/>
    <property type="molecule type" value="Genomic_DNA"/>
</dbReference>
<proteinExistence type="predicted"/>
<dbReference type="AlphaFoldDB" id="A0A382ZYK7"/>